<feature type="coiled-coil region" evidence="1">
    <location>
        <begin position="44"/>
        <end position="133"/>
    </location>
</feature>
<dbReference type="InterPro" id="IPR004827">
    <property type="entry name" value="bZIP"/>
</dbReference>
<evidence type="ECO:0000313" key="4">
    <source>
        <dbReference type="EMBL" id="GAT95821.1"/>
    </source>
</evidence>
<evidence type="ECO:0000256" key="1">
    <source>
        <dbReference type="SAM" id="Coils"/>
    </source>
</evidence>
<keyword evidence="1" id="KW-0175">Coiled coil</keyword>
<dbReference type="VEuPathDB" id="AmoebaDB:KM1_304950"/>
<dbReference type="VEuPathDB" id="AmoebaDB:EHI7A_201000"/>
<dbReference type="OMA" id="CSHEHDP"/>
<evidence type="ECO:0000313" key="5">
    <source>
        <dbReference type="Proteomes" id="UP000078387"/>
    </source>
</evidence>
<sequence>MSAMPINPFDCSHEHNSFVSSNGWNEEKTKKEKKPRNNQLYDIQEMEKMSLEQLEQKINELNESGKMSIQDEDLLRKIRRKVQNKWSSKEYRKRKKRKLEQMTQELNFLKGKCEILENENEELRRKLKELKIAFD</sequence>
<dbReference type="VEuPathDB" id="AmoebaDB:EHI8A_236920"/>
<dbReference type="PROSITE" id="PS50217">
    <property type="entry name" value="BZIP"/>
    <property type="match status" value="1"/>
</dbReference>
<protein>
    <recommendedName>
        <fullName evidence="3">BZIP domain-containing protein</fullName>
    </recommendedName>
</protein>
<dbReference type="GO" id="GO:0003700">
    <property type="term" value="F:DNA-binding transcription factor activity"/>
    <property type="evidence" value="ECO:0007669"/>
    <property type="project" value="InterPro"/>
</dbReference>
<dbReference type="Proteomes" id="UP000078387">
    <property type="component" value="Unassembled WGS sequence"/>
</dbReference>
<proteinExistence type="predicted"/>
<organism evidence="4 5">
    <name type="scientific">Entamoeba histolytica</name>
    <dbReference type="NCBI Taxonomy" id="5759"/>
    <lineage>
        <taxon>Eukaryota</taxon>
        <taxon>Amoebozoa</taxon>
        <taxon>Evosea</taxon>
        <taxon>Archamoebae</taxon>
        <taxon>Mastigamoebida</taxon>
        <taxon>Entamoebidae</taxon>
        <taxon>Entamoeba</taxon>
    </lineage>
</organism>
<dbReference type="InterPro" id="IPR046347">
    <property type="entry name" value="bZIP_sf"/>
</dbReference>
<name>A0A5K1TYV8_ENTHI</name>
<comment type="caution">
    <text evidence="4">The sequence shown here is derived from an EMBL/GenBank/DDBJ whole genome shotgun (WGS) entry which is preliminary data.</text>
</comment>
<dbReference type="VEuPathDB" id="AmoebaDB:EHI5A_250530"/>
<accession>A0A5K1TYV8</accession>
<evidence type="ECO:0000259" key="3">
    <source>
        <dbReference type="PROSITE" id="PS50217"/>
    </source>
</evidence>
<dbReference type="Gene3D" id="1.20.5.170">
    <property type="match status" value="1"/>
</dbReference>
<dbReference type="EMBL" id="BDEQ01000001">
    <property type="protein sequence ID" value="GAT95821.1"/>
    <property type="molecule type" value="Genomic_DNA"/>
</dbReference>
<feature type="domain" description="BZIP" evidence="3">
    <location>
        <begin position="74"/>
        <end position="135"/>
    </location>
</feature>
<feature type="region of interest" description="Disordered" evidence="2">
    <location>
        <begin position="1"/>
        <end position="37"/>
    </location>
</feature>
<dbReference type="SUPFAM" id="SSF57959">
    <property type="entry name" value="Leucine zipper domain"/>
    <property type="match status" value="1"/>
</dbReference>
<reference evidence="4 5" key="1">
    <citation type="submission" date="2016-05" db="EMBL/GenBank/DDBJ databases">
        <title>First whole genome sequencing of Entamoeba histolytica HM1:IMSS-clone-6.</title>
        <authorList>
            <person name="Mukherjee Avik.K."/>
            <person name="Izumyama S."/>
            <person name="Nakada-Tsukui K."/>
            <person name="Nozaki T."/>
        </authorList>
    </citation>
    <scope>NUCLEOTIDE SEQUENCE [LARGE SCALE GENOMIC DNA]</scope>
    <source>
        <strain evidence="4 5">HM1:IMSS clone 6</strain>
    </source>
</reference>
<dbReference type="PROSITE" id="PS00036">
    <property type="entry name" value="BZIP_BASIC"/>
    <property type="match status" value="1"/>
</dbReference>
<evidence type="ECO:0000256" key="2">
    <source>
        <dbReference type="SAM" id="MobiDB-lite"/>
    </source>
</evidence>
<gene>
    <name evidence="4" type="ORF">CL6EHI_053180</name>
</gene>
<dbReference type="AlphaFoldDB" id="A0A5K1TYV8"/>
<dbReference type="VEuPathDB" id="AmoebaDB:EHI_053180"/>